<dbReference type="RefSeq" id="WP_224313119.1">
    <property type="nucleotide sequence ID" value="NZ_JAIRBM010000007.1"/>
</dbReference>
<protein>
    <submittedName>
        <fullName evidence="2">Uncharacterized protein</fullName>
    </submittedName>
</protein>
<feature type="region of interest" description="Disordered" evidence="1">
    <location>
        <begin position="161"/>
        <end position="180"/>
    </location>
</feature>
<reference evidence="2 3" key="1">
    <citation type="submission" date="2021-09" db="EMBL/GenBank/DDBJ databases">
        <title>The complete genome sequence of a new microorganism.</title>
        <authorList>
            <person name="Zi Z."/>
        </authorList>
    </citation>
    <scope>NUCLEOTIDE SEQUENCE [LARGE SCALE GENOMIC DNA]</scope>
    <source>
        <strain evidence="2 3">WGZ8</strain>
    </source>
</reference>
<proteinExistence type="predicted"/>
<dbReference type="EMBL" id="JAIRBM010000007">
    <property type="protein sequence ID" value="MBZ6076793.1"/>
    <property type="molecule type" value="Genomic_DNA"/>
</dbReference>
<evidence type="ECO:0000313" key="3">
    <source>
        <dbReference type="Proteomes" id="UP000704176"/>
    </source>
</evidence>
<evidence type="ECO:0000256" key="1">
    <source>
        <dbReference type="SAM" id="MobiDB-lite"/>
    </source>
</evidence>
<name>A0ABS7VPB6_9HYPH</name>
<evidence type="ECO:0000313" key="2">
    <source>
        <dbReference type="EMBL" id="MBZ6076793.1"/>
    </source>
</evidence>
<keyword evidence="3" id="KW-1185">Reference proteome</keyword>
<organism evidence="2 3">
    <name type="scientific">Microvirga puerhi</name>
    <dbReference type="NCBI Taxonomy" id="2876078"/>
    <lineage>
        <taxon>Bacteria</taxon>
        <taxon>Pseudomonadati</taxon>
        <taxon>Pseudomonadota</taxon>
        <taxon>Alphaproteobacteria</taxon>
        <taxon>Hyphomicrobiales</taxon>
        <taxon>Methylobacteriaceae</taxon>
        <taxon>Microvirga</taxon>
    </lineage>
</organism>
<sequence length="180" mass="20105">MTYGPDVPAPGQTDKFATDEIILYGVKLNSVDSYARLDLTWRSDFLPPQETVVLQLQMLHRKGNGSFADFKNSEVVIAAIYGYAFEGHCFRPDKIRIYAFYYNGPDLGAVGCGFDESTPLSSNSYRMWRLKMRAPLMEISATLDTAEALILDASLPGKRAPNTYDSRMQMSHRGGRLTSS</sequence>
<dbReference type="Proteomes" id="UP000704176">
    <property type="component" value="Unassembled WGS sequence"/>
</dbReference>
<gene>
    <name evidence="2" type="ORF">K9B37_10950</name>
</gene>
<accession>A0ABS7VPB6</accession>
<comment type="caution">
    <text evidence="2">The sequence shown here is derived from an EMBL/GenBank/DDBJ whole genome shotgun (WGS) entry which is preliminary data.</text>
</comment>